<organism evidence="3">
    <name type="scientific">marine sediment metagenome</name>
    <dbReference type="NCBI Taxonomy" id="412755"/>
    <lineage>
        <taxon>unclassified sequences</taxon>
        <taxon>metagenomes</taxon>
        <taxon>ecological metagenomes</taxon>
    </lineage>
</organism>
<dbReference type="GO" id="GO:0009143">
    <property type="term" value="P:nucleoside triphosphate catabolic process"/>
    <property type="evidence" value="ECO:0007669"/>
    <property type="project" value="InterPro"/>
</dbReference>
<proteinExistence type="inferred from homology"/>
<gene>
    <name evidence="3" type="ORF">S01H1_48822</name>
</gene>
<comment type="caution">
    <text evidence="3">The sequence shown here is derived from an EMBL/GenBank/DDBJ whole genome shotgun (WGS) entry which is preliminary data.</text>
</comment>
<evidence type="ECO:0000313" key="3">
    <source>
        <dbReference type="EMBL" id="GAG17307.1"/>
    </source>
</evidence>
<dbReference type="AlphaFoldDB" id="X0W1U3"/>
<comment type="similarity">
    <text evidence="1">Belongs to the HAM1 NTPase family.</text>
</comment>
<dbReference type="GO" id="GO:0047429">
    <property type="term" value="F:nucleoside triphosphate diphosphatase activity"/>
    <property type="evidence" value="ECO:0007669"/>
    <property type="project" value="InterPro"/>
</dbReference>
<feature type="non-terminal residue" evidence="3">
    <location>
        <position position="144"/>
    </location>
</feature>
<evidence type="ECO:0000256" key="2">
    <source>
        <dbReference type="ARBA" id="ARBA00022801"/>
    </source>
</evidence>
<reference evidence="3" key="1">
    <citation type="journal article" date="2014" name="Front. Microbiol.">
        <title>High frequency of phylogenetically diverse reductive dehalogenase-homologous genes in deep subseafloor sedimentary metagenomes.</title>
        <authorList>
            <person name="Kawai M."/>
            <person name="Futagami T."/>
            <person name="Toyoda A."/>
            <person name="Takaki Y."/>
            <person name="Nishi S."/>
            <person name="Hori S."/>
            <person name="Arai W."/>
            <person name="Tsubouchi T."/>
            <person name="Morono Y."/>
            <person name="Uchiyama I."/>
            <person name="Ito T."/>
            <person name="Fujiyama A."/>
            <person name="Inagaki F."/>
            <person name="Takami H."/>
        </authorList>
    </citation>
    <scope>NUCLEOTIDE SEQUENCE</scope>
    <source>
        <strain evidence="3">Expedition CK06-06</strain>
    </source>
</reference>
<name>X0W1U3_9ZZZZ</name>
<dbReference type="PANTHER" id="PTHR11067">
    <property type="entry name" value="INOSINE TRIPHOSPHATE PYROPHOSPHATASE/HAM1 PROTEIN"/>
    <property type="match status" value="1"/>
</dbReference>
<dbReference type="EMBL" id="BARS01031363">
    <property type="protein sequence ID" value="GAG17307.1"/>
    <property type="molecule type" value="Genomic_DNA"/>
</dbReference>
<dbReference type="Pfam" id="PF01725">
    <property type="entry name" value="Ham1p_like"/>
    <property type="match status" value="1"/>
</dbReference>
<protein>
    <submittedName>
        <fullName evidence="3">Uncharacterized protein</fullName>
    </submittedName>
</protein>
<keyword evidence="2" id="KW-0378">Hydrolase</keyword>
<accession>X0W1U3</accession>
<sequence length="144" mass="15368">MPVRLTTLDDYPRLPAPREDATTFEGNAKLKALHYARFAGCWTLADDSGLEVDALDGNPGVHSARYDGNACDPAANNAKLIRELAGVPPRNRTARFRCAIALANPNEILATGLGVVEGVIIDDALGGNGFGYDPHFFVPEFGVT</sequence>
<dbReference type="PANTHER" id="PTHR11067:SF9">
    <property type="entry name" value="INOSINE TRIPHOSPHATE PYROPHOSPHATASE"/>
    <property type="match status" value="1"/>
</dbReference>
<evidence type="ECO:0000256" key="1">
    <source>
        <dbReference type="ARBA" id="ARBA00008023"/>
    </source>
</evidence>
<dbReference type="InterPro" id="IPR002637">
    <property type="entry name" value="RdgB/HAM1"/>
</dbReference>
<dbReference type="SUPFAM" id="SSF52972">
    <property type="entry name" value="ITPase-like"/>
    <property type="match status" value="1"/>
</dbReference>
<dbReference type="InterPro" id="IPR029001">
    <property type="entry name" value="ITPase-like_fam"/>
</dbReference>
<dbReference type="CDD" id="cd00515">
    <property type="entry name" value="HAM1"/>
    <property type="match status" value="1"/>
</dbReference>
<dbReference type="GO" id="GO:0005829">
    <property type="term" value="C:cytosol"/>
    <property type="evidence" value="ECO:0007669"/>
    <property type="project" value="TreeGrafter"/>
</dbReference>
<dbReference type="Gene3D" id="3.90.950.10">
    <property type="match status" value="1"/>
</dbReference>